<dbReference type="PROSITE" id="PS52050">
    <property type="entry name" value="WYL"/>
    <property type="match status" value="1"/>
</dbReference>
<organism evidence="3 4">
    <name type="scientific">Sphingomonas oryzagri</name>
    <dbReference type="NCBI Taxonomy" id="3042314"/>
    <lineage>
        <taxon>Bacteria</taxon>
        <taxon>Pseudomonadati</taxon>
        <taxon>Pseudomonadota</taxon>
        <taxon>Alphaproteobacteria</taxon>
        <taxon>Sphingomonadales</taxon>
        <taxon>Sphingomonadaceae</taxon>
        <taxon>Sphingomonas</taxon>
    </lineage>
</organism>
<evidence type="ECO:0000313" key="4">
    <source>
        <dbReference type="Proteomes" id="UP001160625"/>
    </source>
</evidence>
<proteinExistence type="predicted"/>
<dbReference type="PANTHER" id="PTHR34580:SF3">
    <property type="entry name" value="PROTEIN PAFB"/>
    <property type="match status" value="1"/>
</dbReference>
<dbReference type="Proteomes" id="UP001160625">
    <property type="component" value="Unassembled WGS sequence"/>
</dbReference>
<dbReference type="Gene3D" id="1.10.10.10">
    <property type="entry name" value="Winged helix-like DNA-binding domain superfamily/Winged helix DNA-binding domain"/>
    <property type="match status" value="1"/>
</dbReference>
<gene>
    <name evidence="3" type="ORF">QGN17_05825</name>
</gene>
<dbReference type="InterPro" id="IPR036388">
    <property type="entry name" value="WH-like_DNA-bd_sf"/>
</dbReference>
<protein>
    <submittedName>
        <fullName evidence="3">YafY family protein</fullName>
    </submittedName>
</protein>
<evidence type="ECO:0000313" key="3">
    <source>
        <dbReference type="EMBL" id="MDH7638242.1"/>
    </source>
</evidence>
<dbReference type="InterPro" id="IPR051534">
    <property type="entry name" value="CBASS_pafABC_assoc_protein"/>
</dbReference>
<name>A0ABT6MZ24_9SPHN</name>
<dbReference type="PANTHER" id="PTHR34580">
    <property type="match status" value="1"/>
</dbReference>
<feature type="domain" description="WYL" evidence="2">
    <location>
        <begin position="138"/>
        <end position="203"/>
    </location>
</feature>
<dbReference type="SUPFAM" id="SSF46785">
    <property type="entry name" value="Winged helix' DNA-binding domain"/>
    <property type="match status" value="1"/>
</dbReference>
<dbReference type="InterPro" id="IPR026881">
    <property type="entry name" value="WYL_dom"/>
</dbReference>
<dbReference type="EMBL" id="JARYGZ010000001">
    <property type="protein sequence ID" value="MDH7638242.1"/>
    <property type="molecule type" value="Genomic_DNA"/>
</dbReference>
<reference evidence="3" key="1">
    <citation type="submission" date="2023-04" db="EMBL/GenBank/DDBJ databases">
        <title>Sphingomonas sp. MAHUQ-71 isolated from rice field.</title>
        <authorList>
            <person name="Huq M.A."/>
        </authorList>
    </citation>
    <scope>NUCLEOTIDE SEQUENCE</scope>
    <source>
        <strain evidence="3">MAHUQ-71</strain>
    </source>
</reference>
<accession>A0ABT6MZ24</accession>
<dbReference type="InterPro" id="IPR036390">
    <property type="entry name" value="WH_DNA-bd_sf"/>
</dbReference>
<evidence type="ECO:0000259" key="1">
    <source>
        <dbReference type="Pfam" id="PF08279"/>
    </source>
</evidence>
<keyword evidence="4" id="KW-1185">Reference proteome</keyword>
<evidence type="ECO:0000259" key="2">
    <source>
        <dbReference type="Pfam" id="PF13280"/>
    </source>
</evidence>
<dbReference type="RefSeq" id="WP_281043557.1">
    <property type="nucleotide sequence ID" value="NZ_JARYGZ010000001.1"/>
</dbReference>
<dbReference type="Pfam" id="PF13280">
    <property type="entry name" value="WYL"/>
    <property type="match status" value="1"/>
</dbReference>
<dbReference type="InterPro" id="IPR013196">
    <property type="entry name" value="HTH_11"/>
</dbReference>
<sequence>MRRADRLFQIIQILRRSTRPVTAGEIAAELEVSTRTVYRDIADLIAQRVPVQGEAGFGYILDDAFDMPPLMLTPDEIEAAVLGAQWVAGRGDPVLANAARDLIAKITSVVPERLRPFIADPTIGTRPCGLRVADSIDLAHVRTWVREGRKIRLLYGDERGERTDRIVWPVIIGFLDDIRMLAAWCELRQDFRHFRTDRIITAEFLDVRYDSRPSVLRQRWKRHLDEKPAVGRNTSPVRP</sequence>
<feature type="domain" description="Helix-turn-helix type 11" evidence="1">
    <location>
        <begin position="6"/>
        <end position="60"/>
    </location>
</feature>
<comment type="caution">
    <text evidence="3">The sequence shown here is derived from an EMBL/GenBank/DDBJ whole genome shotgun (WGS) entry which is preliminary data.</text>
</comment>
<dbReference type="Pfam" id="PF08279">
    <property type="entry name" value="HTH_11"/>
    <property type="match status" value="1"/>
</dbReference>